<keyword evidence="11 12" id="KW-0998">Cell outer membrane</keyword>
<evidence type="ECO:0000256" key="5">
    <source>
        <dbReference type="ARBA" id="ARBA00022692"/>
    </source>
</evidence>
<organism evidence="17 18">
    <name type="scientific">Pseudohalioglobus lutimaris</name>
    <dbReference type="NCBI Taxonomy" id="1737061"/>
    <lineage>
        <taxon>Bacteria</taxon>
        <taxon>Pseudomonadati</taxon>
        <taxon>Pseudomonadota</taxon>
        <taxon>Gammaproteobacteria</taxon>
        <taxon>Cellvibrionales</taxon>
        <taxon>Halieaceae</taxon>
        <taxon>Pseudohalioglobus</taxon>
    </lineage>
</organism>
<keyword evidence="6 14" id="KW-0732">Signal</keyword>
<dbReference type="InterPro" id="IPR012910">
    <property type="entry name" value="Plug_dom"/>
</dbReference>
<evidence type="ECO:0000256" key="14">
    <source>
        <dbReference type="SAM" id="SignalP"/>
    </source>
</evidence>
<proteinExistence type="inferred from homology"/>
<evidence type="ECO:0000256" key="10">
    <source>
        <dbReference type="ARBA" id="ARBA00023136"/>
    </source>
</evidence>
<keyword evidence="4" id="KW-0410">Iron transport</keyword>
<dbReference type="PROSITE" id="PS52016">
    <property type="entry name" value="TONB_DEPENDENT_REC_3"/>
    <property type="match status" value="1"/>
</dbReference>
<evidence type="ECO:0000256" key="2">
    <source>
        <dbReference type="ARBA" id="ARBA00022448"/>
    </source>
</evidence>
<keyword evidence="10 12" id="KW-0472">Membrane</keyword>
<evidence type="ECO:0000256" key="11">
    <source>
        <dbReference type="ARBA" id="ARBA00023237"/>
    </source>
</evidence>
<dbReference type="Pfam" id="PF00593">
    <property type="entry name" value="TonB_dep_Rec_b-barrel"/>
    <property type="match status" value="1"/>
</dbReference>
<dbReference type="OrthoDB" id="7386960at2"/>
<dbReference type="InterPro" id="IPR000531">
    <property type="entry name" value="Beta-barrel_TonB"/>
</dbReference>
<feature type="domain" description="TonB-dependent receptor plug" evidence="16">
    <location>
        <begin position="43"/>
        <end position="156"/>
    </location>
</feature>
<evidence type="ECO:0000256" key="6">
    <source>
        <dbReference type="ARBA" id="ARBA00022729"/>
    </source>
</evidence>
<comment type="subcellular location">
    <subcellularLocation>
        <location evidence="1 12">Cell outer membrane</location>
        <topology evidence="1 12">Multi-pass membrane protein</topology>
    </subcellularLocation>
</comment>
<dbReference type="Pfam" id="PF07715">
    <property type="entry name" value="Plug"/>
    <property type="match status" value="1"/>
</dbReference>
<dbReference type="SUPFAM" id="SSF56935">
    <property type="entry name" value="Porins"/>
    <property type="match status" value="1"/>
</dbReference>
<reference evidence="17 18" key="1">
    <citation type="submission" date="2018-01" db="EMBL/GenBank/DDBJ databases">
        <title>The draft genome sequence of Halioglobus lutimaris HF004.</title>
        <authorList>
            <person name="Du Z.-J."/>
            <person name="Shi M.-J."/>
        </authorList>
    </citation>
    <scope>NUCLEOTIDE SEQUENCE [LARGE SCALE GENOMIC DNA]</scope>
    <source>
        <strain evidence="17 18">HF004</strain>
    </source>
</reference>
<dbReference type="AlphaFoldDB" id="A0A2N5X5A4"/>
<evidence type="ECO:0000256" key="4">
    <source>
        <dbReference type="ARBA" id="ARBA00022496"/>
    </source>
</evidence>
<dbReference type="Gene3D" id="2.170.130.10">
    <property type="entry name" value="TonB-dependent receptor, plug domain"/>
    <property type="match status" value="1"/>
</dbReference>
<dbReference type="InterPro" id="IPR036942">
    <property type="entry name" value="Beta-barrel_TonB_sf"/>
</dbReference>
<evidence type="ECO:0000259" key="15">
    <source>
        <dbReference type="Pfam" id="PF00593"/>
    </source>
</evidence>
<dbReference type="GO" id="GO:0015344">
    <property type="term" value="F:siderophore uptake transmembrane transporter activity"/>
    <property type="evidence" value="ECO:0007669"/>
    <property type="project" value="TreeGrafter"/>
</dbReference>
<dbReference type="PANTHER" id="PTHR32552">
    <property type="entry name" value="FERRICHROME IRON RECEPTOR-RELATED"/>
    <property type="match status" value="1"/>
</dbReference>
<name>A0A2N5X5A4_9GAMM</name>
<keyword evidence="2 12" id="KW-0813">Transport</keyword>
<dbReference type="Gene3D" id="2.40.170.20">
    <property type="entry name" value="TonB-dependent receptor, beta-barrel domain"/>
    <property type="match status" value="1"/>
</dbReference>
<dbReference type="RefSeq" id="WP_101517623.1">
    <property type="nucleotide sequence ID" value="NZ_PKUS01000005.1"/>
</dbReference>
<feature type="domain" description="TonB-dependent receptor-like beta-barrel" evidence="15">
    <location>
        <begin position="294"/>
        <end position="716"/>
    </location>
</feature>
<keyword evidence="7" id="KW-0408">Iron</keyword>
<feature type="chain" id="PRO_5014769272" evidence="14">
    <location>
        <begin position="25"/>
        <end position="754"/>
    </location>
</feature>
<evidence type="ECO:0000256" key="9">
    <source>
        <dbReference type="ARBA" id="ARBA00023077"/>
    </source>
</evidence>
<sequence length="754" mass="81658">MIKRKILPAMISLYSLSLAGGAVAQEGVLEEVIVTGVLKATSKLESTASVTALTAEEVLEAAPRSTAEVFRALPGIHAESSSGDANANIKVRGMPISSGGSRYVSIQEDGFPMLLVGDASFATADSWLRMDTTVGSVQSIRGGTAATTAWNAPGGVINFISKTGEQEGGSIGVTSGLDYDSVRLDANYGGTLAGDWTYHVGGFYRDGEGVREEGIEEGYQIKATVARDFDRGSVKVHFKHLDDEVPTYLPIPAIAKGSGSFREAGVDFSDGTLFLDTVDCAPRQGNKIDCVGGDSFQAEMTSIAFDGTFDFNETFSANIKYRTAAIEGNFASPFPAAVYDDGEAGPSVEIVYFNTKSNDEDNDFSDINLSADFDSIQARIGVAFASQNLATTWNFNQYYRRLDGNLTTFDQGDSVDGVLYSNPAFGNCCSREYDFEIDGTAPYIAVTGQIGNNLSWDASYRDNRYDVDGTFAESPVVTPLDVNRDGVIGQNEQEVPTIGDSRNADYDIDYDAWSVGVNYAIGENMAVFGNISEGGSLSSPDRVTGSIQEDGDMFNDSGFSEVEQAEIGFKYEGDNASFYVTYFTAETTEAREFEVTTQNFIENTYDASGIEVEGSYDMGNGFGIRANATFTDSEIKKTGDGVNEGNKPRRQADYLFNITPYYIAENWDAGVSIFGTDEVYVQDNNDLKFDGYITTSVFFNYMFNDNISLALNVNNLFDEEGFTEGEEGSAAPGDYVRIRPINGRTTSLTLKYDF</sequence>
<dbReference type="InterPro" id="IPR039426">
    <property type="entry name" value="TonB-dep_rcpt-like"/>
</dbReference>
<dbReference type="InterPro" id="IPR037066">
    <property type="entry name" value="Plug_dom_sf"/>
</dbReference>
<evidence type="ECO:0000256" key="1">
    <source>
        <dbReference type="ARBA" id="ARBA00004571"/>
    </source>
</evidence>
<evidence type="ECO:0000256" key="13">
    <source>
        <dbReference type="RuleBase" id="RU003357"/>
    </source>
</evidence>
<accession>A0A2N5X5A4</accession>
<evidence type="ECO:0000259" key="16">
    <source>
        <dbReference type="Pfam" id="PF07715"/>
    </source>
</evidence>
<evidence type="ECO:0000313" key="17">
    <source>
        <dbReference type="EMBL" id="PLW69666.1"/>
    </source>
</evidence>
<dbReference type="PANTHER" id="PTHR32552:SF89">
    <property type="entry name" value="CATECHOLATE SIDEROPHORE RECEPTOR FIU"/>
    <property type="match status" value="1"/>
</dbReference>
<evidence type="ECO:0000256" key="7">
    <source>
        <dbReference type="ARBA" id="ARBA00023004"/>
    </source>
</evidence>
<keyword evidence="17" id="KW-0675">Receptor</keyword>
<evidence type="ECO:0000313" key="18">
    <source>
        <dbReference type="Proteomes" id="UP000235005"/>
    </source>
</evidence>
<evidence type="ECO:0000256" key="8">
    <source>
        <dbReference type="ARBA" id="ARBA00023065"/>
    </source>
</evidence>
<keyword evidence="5 12" id="KW-0812">Transmembrane</keyword>
<dbReference type="GO" id="GO:0009279">
    <property type="term" value="C:cell outer membrane"/>
    <property type="evidence" value="ECO:0007669"/>
    <property type="project" value="UniProtKB-SubCell"/>
</dbReference>
<protein>
    <submittedName>
        <fullName evidence="17">TonB-dependent receptor</fullName>
    </submittedName>
</protein>
<gene>
    <name evidence="17" type="ORF">C0039_06570</name>
</gene>
<keyword evidence="3 12" id="KW-1134">Transmembrane beta strand</keyword>
<keyword evidence="9 13" id="KW-0798">TonB box</keyword>
<evidence type="ECO:0000256" key="12">
    <source>
        <dbReference type="PROSITE-ProRule" id="PRU01360"/>
    </source>
</evidence>
<keyword evidence="8" id="KW-0406">Ion transport</keyword>
<evidence type="ECO:0000256" key="3">
    <source>
        <dbReference type="ARBA" id="ARBA00022452"/>
    </source>
</evidence>
<dbReference type="Proteomes" id="UP000235005">
    <property type="component" value="Unassembled WGS sequence"/>
</dbReference>
<comment type="caution">
    <text evidence="17">The sequence shown here is derived from an EMBL/GenBank/DDBJ whole genome shotgun (WGS) entry which is preliminary data.</text>
</comment>
<comment type="similarity">
    <text evidence="12 13">Belongs to the TonB-dependent receptor family.</text>
</comment>
<keyword evidence="18" id="KW-1185">Reference proteome</keyword>
<feature type="signal peptide" evidence="14">
    <location>
        <begin position="1"/>
        <end position="24"/>
    </location>
</feature>
<dbReference type="EMBL" id="PKUS01000005">
    <property type="protein sequence ID" value="PLW69666.1"/>
    <property type="molecule type" value="Genomic_DNA"/>
</dbReference>